<feature type="region of interest" description="Disordered" evidence="1">
    <location>
        <begin position="70"/>
        <end position="181"/>
    </location>
</feature>
<sequence length="246" mass="25899">MDCGGAEKEREGFLFSWLVVAQTLQINSFAPLAPLSSSHRVGAPEPESDTHDKGPISFDVAIGGLGTAVGAALPPPSLLPGVEEPAGVGAGSTSTEAPQLGAQEGTAGPSVGPAAGDEAEESKGLDTEQELTDEEKAEVDELKDRDREVRQHEQAHMAAAGPYAKGGPSYEYTRGPDGKRYAVGGEVQIDTSKESDPEATIRKAQQIYRAALAPAEPSSQDRSVASQAKKMEMEARSELREQQDEE</sequence>
<proteinExistence type="predicted"/>
<gene>
    <name evidence="2" type="ORF">METZ01_LOCUS323767</name>
</gene>
<dbReference type="AlphaFoldDB" id="A0A382PBZ2"/>
<name>A0A382PBZ2_9ZZZZ</name>
<feature type="compositionally biased region" description="Acidic residues" evidence="1">
    <location>
        <begin position="127"/>
        <end position="138"/>
    </location>
</feature>
<feature type="compositionally biased region" description="Polar residues" evidence="1">
    <location>
        <begin position="217"/>
        <end position="226"/>
    </location>
</feature>
<dbReference type="EMBL" id="UINC01106329">
    <property type="protein sequence ID" value="SVC70913.1"/>
    <property type="molecule type" value="Genomic_DNA"/>
</dbReference>
<organism evidence="2">
    <name type="scientific">marine metagenome</name>
    <dbReference type="NCBI Taxonomy" id="408172"/>
    <lineage>
        <taxon>unclassified sequences</taxon>
        <taxon>metagenomes</taxon>
        <taxon>ecological metagenomes</taxon>
    </lineage>
</organism>
<evidence type="ECO:0000256" key="1">
    <source>
        <dbReference type="SAM" id="MobiDB-lite"/>
    </source>
</evidence>
<protein>
    <recommendedName>
        <fullName evidence="3">SprA-related family protein</fullName>
    </recommendedName>
</protein>
<evidence type="ECO:0008006" key="3">
    <source>
        <dbReference type="Google" id="ProtNLM"/>
    </source>
</evidence>
<dbReference type="Pfam" id="PF12118">
    <property type="entry name" value="SprA-related"/>
    <property type="match status" value="1"/>
</dbReference>
<reference evidence="2" key="1">
    <citation type="submission" date="2018-05" db="EMBL/GenBank/DDBJ databases">
        <authorList>
            <person name="Lanie J.A."/>
            <person name="Ng W.-L."/>
            <person name="Kazmierczak K.M."/>
            <person name="Andrzejewski T.M."/>
            <person name="Davidsen T.M."/>
            <person name="Wayne K.J."/>
            <person name="Tettelin H."/>
            <person name="Glass J.I."/>
            <person name="Rusch D."/>
            <person name="Podicherti R."/>
            <person name="Tsui H.-C.T."/>
            <person name="Winkler M.E."/>
        </authorList>
    </citation>
    <scope>NUCLEOTIDE SEQUENCE</scope>
</reference>
<dbReference type="InterPro" id="IPR021973">
    <property type="entry name" value="SprA-related"/>
</dbReference>
<feature type="non-terminal residue" evidence="2">
    <location>
        <position position="246"/>
    </location>
</feature>
<feature type="region of interest" description="Disordered" evidence="1">
    <location>
        <begin position="36"/>
        <end position="58"/>
    </location>
</feature>
<evidence type="ECO:0000313" key="2">
    <source>
        <dbReference type="EMBL" id="SVC70913.1"/>
    </source>
</evidence>
<feature type="compositionally biased region" description="Basic and acidic residues" evidence="1">
    <location>
        <begin position="139"/>
        <end position="155"/>
    </location>
</feature>
<feature type="compositionally biased region" description="Basic and acidic residues" evidence="1">
    <location>
        <begin position="229"/>
        <end position="246"/>
    </location>
</feature>
<accession>A0A382PBZ2</accession>
<feature type="region of interest" description="Disordered" evidence="1">
    <location>
        <begin position="211"/>
        <end position="246"/>
    </location>
</feature>